<proteinExistence type="predicted"/>
<organism evidence="2 3">
    <name type="scientific">Fermentimicrarchaeum limneticum</name>
    <dbReference type="NCBI Taxonomy" id="2795018"/>
    <lineage>
        <taxon>Archaea</taxon>
        <taxon>Candidatus Micrarchaeota</taxon>
        <taxon>Candidatus Fermentimicrarchaeales</taxon>
        <taxon>Candidatus Fermentimicrarchaeaceae</taxon>
        <taxon>Candidatus Fermentimicrarchaeum</taxon>
    </lineage>
</organism>
<dbReference type="Pfam" id="PF00535">
    <property type="entry name" value="Glycos_transf_2"/>
    <property type="match status" value="1"/>
</dbReference>
<gene>
    <name evidence="2" type="ORF">Sv326_1273</name>
</gene>
<evidence type="ECO:0000313" key="3">
    <source>
        <dbReference type="Proteomes" id="UP000510821"/>
    </source>
</evidence>
<dbReference type="EMBL" id="CP058998">
    <property type="protein sequence ID" value="QLJ53448.1"/>
    <property type="molecule type" value="Genomic_DNA"/>
</dbReference>
<dbReference type="Gene3D" id="3.90.550.10">
    <property type="entry name" value="Spore Coat Polysaccharide Biosynthesis Protein SpsA, Chain A"/>
    <property type="match status" value="1"/>
</dbReference>
<keyword evidence="2" id="KW-0808">Transferase</keyword>
<feature type="domain" description="Glycosyltransferase 2-like" evidence="1">
    <location>
        <begin position="7"/>
        <end position="143"/>
    </location>
</feature>
<dbReference type="AlphaFoldDB" id="A0A7D5XMJ5"/>
<dbReference type="InterPro" id="IPR050834">
    <property type="entry name" value="Glycosyltransf_2"/>
</dbReference>
<dbReference type="Proteomes" id="UP000510821">
    <property type="component" value="Chromosome"/>
</dbReference>
<name>A0A7D5XMJ5_FERL1</name>
<reference evidence="3" key="1">
    <citation type="submission" date="2020-07" db="EMBL/GenBank/DDBJ databases">
        <title>Metabolic diversity and evolutionary history of the archaeal phylum ###Micrarchaeota### uncovered from a freshwater lake metagenome.</title>
        <authorList>
            <person name="Kadnikov V.V."/>
            <person name="Savvichev A.S."/>
            <person name="Mardanov A.V."/>
            <person name="Beletsky A.V."/>
            <person name="Chupakov A.V."/>
            <person name="Kokryatskaya N.M."/>
            <person name="Pimenov N.V."/>
            <person name="Ravin N.V."/>
        </authorList>
    </citation>
    <scope>NUCLEOTIDE SEQUENCE [LARGE SCALE GENOMIC DNA]</scope>
</reference>
<sequence>MKRPFVSIVIPTYNRAGKLRETLESLTSQSYPKNRYEIIVVDDGSTDRTEDAVGGFKREFRNLKYLRQQNKGPAAARNFGIKEGRGEIIAFTDDDCIVPKDWVDELVAAYERNPEVAGVGGYLEASGELLKRNIFAQYESYEARVVYGLGDEELIGGENVPGMGTANVSFKKKILEEVGGFDDFFRIAAGEDMDLKKRIAERGYKFAYIPLKVTHIQDYDFNRFLKQSWVRGVGSKYFDRKYGRRTALESLAKILFWPAILIYLILESPLDARHVKMSAVRVVRMFVSSVARLIGG</sequence>
<dbReference type="SUPFAM" id="SSF53448">
    <property type="entry name" value="Nucleotide-diphospho-sugar transferases"/>
    <property type="match status" value="1"/>
</dbReference>
<evidence type="ECO:0000313" key="2">
    <source>
        <dbReference type="EMBL" id="QLJ53448.1"/>
    </source>
</evidence>
<dbReference type="GO" id="GO:0016740">
    <property type="term" value="F:transferase activity"/>
    <property type="evidence" value="ECO:0007669"/>
    <property type="project" value="UniProtKB-KW"/>
</dbReference>
<dbReference type="InterPro" id="IPR029044">
    <property type="entry name" value="Nucleotide-diphossugar_trans"/>
</dbReference>
<dbReference type="PANTHER" id="PTHR43685">
    <property type="entry name" value="GLYCOSYLTRANSFERASE"/>
    <property type="match status" value="1"/>
</dbReference>
<dbReference type="PANTHER" id="PTHR43685:SF3">
    <property type="entry name" value="SLR2126 PROTEIN"/>
    <property type="match status" value="1"/>
</dbReference>
<dbReference type="KEGG" id="flt:Sv326_1273"/>
<protein>
    <submittedName>
        <fullName evidence="2">Glycosyltransferase</fullName>
    </submittedName>
</protein>
<evidence type="ECO:0000259" key="1">
    <source>
        <dbReference type="Pfam" id="PF00535"/>
    </source>
</evidence>
<dbReference type="InterPro" id="IPR001173">
    <property type="entry name" value="Glyco_trans_2-like"/>
</dbReference>
<accession>A0A7D5XMJ5</accession>